<accession>A0A1H1IWK8</accession>
<evidence type="ECO:0000313" key="3">
    <source>
        <dbReference type="Proteomes" id="UP000198848"/>
    </source>
</evidence>
<dbReference type="RefSeq" id="WP_090385508.1">
    <property type="nucleotide sequence ID" value="NZ_FNLC01000006.1"/>
</dbReference>
<feature type="transmembrane region" description="Helical" evidence="1">
    <location>
        <begin position="24"/>
        <end position="45"/>
    </location>
</feature>
<keyword evidence="3" id="KW-1185">Reference proteome</keyword>
<reference evidence="3" key="1">
    <citation type="submission" date="2016-10" db="EMBL/GenBank/DDBJ databases">
        <authorList>
            <person name="Varghese N."/>
            <person name="Submissions S."/>
        </authorList>
    </citation>
    <scope>NUCLEOTIDE SEQUENCE [LARGE SCALE GENOMIC DNA]</scope>
    <source>
        <strain evidence="3">DSM 24767</strain>
    </source>
</reference>
<sequence>MASRQQITEREMSGQAAEEVGEQAIGPAFLASAASVGLAWYYFFLRGDRERGLFVGLWPPTILAFASYFNQRKMRQQLDSITQPGTTLKNAIDSMMGSR</sequence>
<evidence type="ECO:0000313" key="2">
    <source>
        <dbReference type="EMBL" id="SDR42084.1"/>
    </source>
</evidence>
<dbReference type="Proteomes" id="UP000198848">
    <property type="component" value="Unassembled WGS sequence"/>
</dbReference>
<dbReference type="STRING" id="1095778.SAMN04489842_3859"/>
<name>A0A1H1IWK8_NATTX</name>
<dbReference type="AlphaFoldDB" id="A0A1H1IWK8"/>
<gene>
    <name evidence="2" type="ORF">SAMN04489842_3859</name>
</gene>
<dbReference type="EMBL" id="FNLC01000006">
    <property type="protein sequence ID" value="SDR42084.1"/>
    <property type="molecule type" value="Genomic_DNA"/>
</dbReference>
<keyword evidence="1" id="KW-0812">Transmembrane</keyword>
<feature type="transmembrane region" description="Helical" evidence="1">
    <location>
        <begin position="52"/>
        <end position="69"/>
    </location>
</feature>
<keyword evidence="1" id="KW-0472">Membrane</keyword>
<dbReference type="OrthoDB" id="306934at2157"/>
<protein>
    <submittedName>
        <fullName evidence="2">Uncharacterized protein</fullName>
    </submittedName>
</protein>
<proteinExistence type="predicted"/>
<evidence type="ECO:0000256" key="1">
    <source>
        <dbReference type="SAM" id="Phobius"/>
    </source>
</evidence>
<keyword evidence="1" id="KW-1133">Transmembrane helix</keyword>
<organism evidence="2 3">
    <name type="scientific">Natronobacterium texcoconense</name>
    <dbReference type="NCBI Taxonomy" id="1095778"/>
    <lineage>
        <taxon>Archaea</taxon>
        <taxon>Methanobacteriati</taxon>
        <taxon>Methanobacteriota</taxon>
        <taxon>Stenosarchaea group</taxon>
        <taxon>Halobacteria</taxon>
        <taxon>Halobacteriales</taxon>
        <taxon>Natrialbaceae</taxon>
        <taxon>Natronobacterium</taxon>
    </lineage>
</organism>